<reference evidence="3" key="1">
    <citation type="submission" date="2025-08" db="UniProtKB">
        <authorList>
            <consortium name="Ensembl"/>
        </authorList>
    </citation>
    <scope>IDENTIFICATION</scope>
</reference>
<keyword evidence="2" id="KW-0802">TPR repeat</keyword>
<dbReference type="PANTHER" id="PTHR16263">
    <property type="entry name" value="TETRATRICOPEPTIDE REPEAT PROTEIN 38"/>
    <property type="match status" value="1"/>
</dbReference>
<dbReference type="AlphaFoldDB" id="A0A8D0H5B3"/>
<dbReference type="GeneTree" id="ENSGT00390000002669"/>
<evidence type="ECO:0000256" key="1">
    <source>
        <dbReference type="ARBA" id="ARBA00022737"/>
    </source>
</evidence>
<reference evidence="3" key="2">
    <citation type="submission" date="2025-09" db="UniProtKB">
        <authorList>
            <consortium name="Ensembl"/>
        </authorList>
    </citation>
    <scope>IDENTIFICATION</scope>
</reference>
<evidence type="ECO:0000256" key="2">
    <source>
        <dbReference type="ARBA" id="ARBA00022803"/>
    </source>
</evidence>
<organism evidence="3 4">
    <name type="scientific">Sphenodon punctatus</name>
    <name type="common">Tuatara</name>
    <name type="synonym">Hatteria punctata</name>
    <dbReference type="NCBI Taxonomy" id="8508"/>
    <lineage>
        <taxon>Eukaryota</taxon>
        <taxon>Metazoa</taxon>
        <taxon>Chordata</taxon>
        <taxon>Craniata</taxon>
        <taxon>Vertebrata</taxon>
        <taxon>Euteleostomi</taxon>
        <taxon>Lepidosauria</taxon>
        <taxon>Sphenodontia</taxon>
        <taxon>Sphenodontidae</taxon>
        <taxon>Sphenodon</taxon>
    </lineage>
</organism>
<keyword evidence="1" id="KW-0677">Repeat</keyword>
<proteinExistence type="predicted"/>
<accession>A0A8D0H5B3</accession>
<evidence type="ECO:0000313" key="4">
    <source>
        <dbReference type="Proteomes" id="UP000694392"/>
    </source>
</evidence>
<dbReference type="Proteomes" id="UP000694392">
    <property type="component" value="Unplaced"/>
</dbReference>
<dbReference type="InterPro" id="IPR033891">
    <property type="entry name" value="TTC38"/>
</dbReference>
<evidence type="ECO:0000313" key="3">
    <source>
        <dbReference type="Ensembl" id="ENSSPUP00000015509.1"/>
    </source>
</evidence>
<keyword evidence="4" id="KW-1185">Reference proteome</keyword>
<dbReference type="PANTHER" id="PTHR16263:SF4">
    <property type="entry name" value="TETRATRICOPEPTIDE REPEAT PROTEIN 38"/>
    <property type="match status" value="1"/>
</dbReference>
<sequence>QNNYNWASCDKTPSSLLSLKFDDPKLHHQLCPEVTKEPSTIARTKICSANYSFVAFLFCRAPGKDHELTLAPKLGLPLCQALVEFDGGNYDKAMELLYPLRYQLPQIGGSNAQRDVFNQLLIHAVLNSKSKANQKLAR</sequence>
<protein>
    <submittedName>
        <fullName evidence="3">Uncharacterized protein</fullName>
    </submittedName>
</protein>
<dbReference type="Ensembl" id="ENSSPUT00000016541.1">
    <property type="protein sequence ID" value="ENSSPUP00000015509.1"/>
    <property type="gene ID" value="ENSSPUG00000011989.1"/>
</dbReference>
<name>A0A8D0H5B3_SPHPU</name>